<dbReference type="PANTHER" id="PTHR45138:SF9">
    <property type="entry name" value="DIGUANYLATE CYCLASE DGCM-RELATED"/>
    <property type="match status" value="1"/>
</dbReference>
<evidence type="ECO:0000259" key="2">
    <source>
        <dbReference type="PROSITE" id="PS50887"/>
    </source>
</evidence>
<dbReference type="PANTHER" id="PTHR45138">
    <property type="entry name" value="REGULATORY COMPONENTS OF SENSORY TRANSDUCTION SYSTEM"/>
    <property type="match status" value="1"/>
</dbReference>
<dbReference type="SUPFAM" id="SSF55073">
    <property type="entry name" value="Nucleotide cyclase"/>
    <property type="match status" value="1"/>
</dbReference>
<gene>
    <name evidence="3" type="ORF">FC97_GL001347</name>
</gene>
<keyword evidence="1" id="KW-0472">Membrane</keyword>
<proteinExistence type="predicted"/>
<dbReference type="Gene3D" id="3.30.70.270">
    <property type="match status" value="1"/>
</dbReference>
<sequence length="404" mass="46812">MEGITLNILKGITDNYINLTSTIITLVTIGLITVITIITYGLERRLNDKSPFYLKLFTHLVEGALLAGSMIILQQTFHVLNNGAVNNGWLYANAQLTILLYAMYLLRNKITLLINLLMPFAYHHSSNIERLGSSRWPFFLISYIFLVIIIFYIYWQTNSLKDSTIKYLTLQILYGAAWWILLWVDHSFSISNILNMLVVFVIYMAIIRYCEHKMQLTLNGYDTLKKAVNYDELTGIRNRSNLDKNSQEIYEQYSHEDNVPLSMAMFDIDHFKLFNDQYGHSTGDEVLRHVSHTMERELYLKKTHGQIFRFGGEEFIIIFRGKNADECKPIIIDLRNTLLHSPLFFNGKKLNVSVSFGVSELKPTDSGFADLFNRVDSYLYKSKNAGRNKMTIENVTYNFDETTK</sequence>
<keyword evidence="1" id="KW-1133">Transmembrane helix</keyword>
<feature type="transmembrane region" description="Helical" evidence="1">
    <location>
        <begin position="16"/>
        <end position="40"/>
    </location>
</feature>
<dbReference type="SMART" id="SM00267">
    <property type="entry name" value="GGDEF"/>
    <property type="match status" value="1"/>
</dbReference>
<name>A0ABR5NRN8_9LACO</name>
<feature type="transmembrane region" description="Helical" evidence="1">
    <location>
        <begin position="167"/>
        <end position="184"/>
    </location>
</feature>
<dbReference type="Proteomes" id="UP000051499">
    <property type="component" value="Unassembled WGS sequence"/>
</dbReference>
<reference evidence="3 4" key="1">
    <citation type="journal article" date="2015" name="Genome Announc.">
        <title>Expanding the biotechnology potential of lactobacilli through comparative genomics of 213 strains and associated genera.</title>
        <authorList>
            <person name="Sun Z."/>
            <person name="Harris H.M."/>
            <person name="McCann A."/>
            <person name="Guo C."/>
            <person name="Argimon S."/>
            <person name="Zhang W."/>
            <person name="Yang X."/>
            <person name="Jeffery I.B."/>
            <person name="Cooney J.C."/>
            <person name="Kagawa T.F."/>
            <person name="Liu W."/>
            <person name="Song Y."/>
            <person name="Salvetti E."/>
            <person name="Wrobel A."/>
            <person name="Rasinkangas P."/>
            <person name="Parkhill J."/>
            <person name="Rea M.C."/>
            <person name="O'Sullivan O."/>
            <person name="Ritari J."/>
            <person name="Douillard F.P."/>
            <person name="Paul Ross R."/>
            <person name="Yang R."/>
            <person name="Briner A.E."/>
            <person name="Felis G.E."/>
            <person name="de Vos W.M."/>
            <person name="Barrangou R."/>
            <person name="Klaenhammer T.R."/>
            <person name="Caufield P.W."/>
            <person name="Cui Y."/>
            <person name="Zhang H."/>
            <person name="O'Toole P.W."/>
        </authorList>
    </citation>
    <scope>NUCLEOTIDE SEQUENCE [LARGE SCALE GENOMIC DNA]</scope>
    <source>
        <strain evidence="3 4">DSM 13961</strain>
    </source>
</reference>
<keyword evidence="1" id="KW-0812">Transmembrane</keyword>
<evidence type="ECO:0000313" key="4">
    <source>
        <dbReference type="Proteomes" id="UP000051499"/>
    </source>
</evidence>
<keyword evidence="4" id="KW-1185">Reference proteome</keyword>
<organism evidence="3 4">
    <name type="scientific">Companilactobacillus kimchii DSM 13961 = JCM 10707</name>
    <dbReference type="NCBI Taxonomy" id="1423765"/>
    <lineage>
        <taxon>Bacteria</taxon>
        <taxon>Bacillati</taxon>
        <taxon>Bacillota</taxon>
        <taxon>Bacilli</taxon>
        <taxon>Lactobacillales</taxon>
        <taxon>Lactobacillaceae</taxon>
        <taxon>Companilactobacillus</taxon>
        <taxon>Companilactobacillus kimchii</taxon>
    </lineage>
</organism>
<comment type="caution">
    <text evidence="3">The sequence shown here is derived from an EMBL/GenBank/DDBJ whole genome shotgun (WGS) entry which is preliminary data.</text>
</comment>
<dbReference type="InterPro" id="IPR029787">
    <property type="entry name" value="Nucleotide_cyclase"/>
</dbReference>
<dbReference type="CDD" id="cd01949">
    <property type="entry name" value="GGDEF"/>
    <property type="match status" value="1"/>
</dbReference>
<dbReference type="InterPro" id="IPR050469">
    <property type="entry name" value="Diguanylate_Cyclase"/>
</dbReference>
<evidence type="ECO:0000313" key="3">
    <source>
        <dbReference type="EMBL" id="KRK50708.1"/>
    </source>
</evidence>
<dbReference type="Pfam" id="PF00990">
    <property type="entry name" value="GGDEF"/>
    <property type="match status" value="1"/>
</dbReference>
<protein>
    <submittedName>
        <fullName evidence="3">Diguanylate cyclase phosphodiesterase domain-containing protein</fullName>
    </submittedName>
</protein>
<evidence type="ECO:0000256" key="1">
    <source>
        <dbReference type="SAM" id="Phobius"/>
    </source>
</evidence>
<dbReference type="InterPro" id="IPR043128">
    <property type="entry name" value="Rev_trsase/Diguanyl_cyclase"/>
</dbReference>
<feature type="transmembrane region" description="Helical" evidence="1">
    <location>
        <begin position="191"/>
        <end position="209"/>
    </location>
</feature>
<dbReference type="InterPro" id="IPR000160">
    <property type="entry name" value="GGDEF_dom"/>
</dbReference>
<dbReference type="NCBIfam" id="TIGR00254">
    <property type="entry name" value="GGDEF"/>
    <property type="match status" value="1"/>
</dbReference>
<feature type="transmembrane region" description="Helical" evidence="1">
    <location>
        <begin position="52"/>
        <end position="73"/>
    </location>
</feature>
<dbReference type="EMBL" id="AZDH01000019">
    <property type="protein sequence ID" value="KRK50708.1"/>
    <property type="molecule type" value="Genomic_DNA"/>
</dbReference>
<dbReference type="PROSITE" id="PS50887">
    <property type="entry name" value="GGDEF"/>
    <property type="match status" value="1"/>
</dbReference>
<accession>A0ABR5NRN8</accession>
<feature type="domain" description="GGDEF" evidence="2">
    <location>
        <begin position="259"/>
        <end position="395"/>
    </location>
</feature>
<feature type="transmembrane region" description="Helical" evidence="1">
    <location>
        <begin position="136"/>
        <end position="155"/>
    </location>
</feature>